<dbReference type="EMBL" id="SGXA01000002">
    <property type="protein sequence ID" value="RZS70850.1"/>
    <property type="molecule type" value="Genomic_DNA"/>
</dbReference>
<keyword evidence="4 7" id="KW-0812">Transmembrane</keyword>
<evidence type="ECO:0000256" key="6">
    <source>
        <dbReference type="ARBA" id="ARBA00023237"/>
    </source>
</evidence>
<dbReference type="InterPro" id="IPR012910">
    <property type="entry name" value="Plug_dom"/>
</dbReference>
<organism evidence="10 11">
    <name type="scientific">Pseudobacter ginsenosidimutans</name>
    <dbReference type="NCBI Taxonomy" id="661488"/>
    <lineage>
        <taxon>Bacteria</taxon>
        <taxon>Pseudomonadati</taxon>
        <taxon>Bacteroidota</taxon>
        <taxon>Chitinophagia</taxon>
        <taxon>Chitinophagales</taxon>
        <taxon>Chitinophagaceae</taxon>
        <taxon>Pseudobacter</taxon>
    </lineage>
</organism>
<protein>
    <submittedName>
        <fullName evidence="10">TonB-linked SusC/RagA family outer membrane protein</fullName>
    </submittedName>
</protein>
<evidence type="ECO:0000256" key="5">
    <source>
        <dbReference type="ARBA" id="ARBA00023136"/>
    </source>
</evidence>
<evidence type="ECO:0000256" key="2">
    <source>
        <dbReference type="ARBA" id="ARBA00022448"/>
    </source>
</evidence>
<dbReference type="Gene3D" id="2.170.130.10">
    <property type="entry name" value="TonB-dependent receptor, plug domain"/>
    <property type="match status" value="1"/>
</dbReference>
<dbReference type="SUPFAM" id="SSF56935">
    <property type="entry name" value="Porins"/>
    <property type="match status" value="1"/>
</dbReference>
<keyword evidence="3 7" id="KW-1134">Transmembrane beta strand</keyword>
<comment type="subcellular location">
    <subcellularLocation>
        <location evidence="1 7">Cell outer membrane</location>
        <topology evidence="1 7">Multi-pass membrane protein</topology>
    </subcellularLocation>
</comment>
<dbReference type="Pfam" id="PF13715">
    <property type="entry name" value="CarbopepD_reg_2"/>
    <property type="match status" value="1"/>
</dbReference>
<evidence type="ECO:0000259" key="9">
    <source>
        <dbReference type="Pfam" id="PF07715"/>
    </source>
</evidence>
<name>A0A4Q7MUV7_9BACT</name>
<dbReference type="NCBIfam" id="TIGR04056">
    <property type="entry name" value="OMP_RagA_SusC"/>
    <property type="match status" value="1"/>
</dbReference>
<dbReference type="Pfam" id="PF07715">
    <property type="entry name" value="Plug"/>
    <property type="match status" value="1"/>
</dbReference>
<dbReference type="InterPro" id="IPR037066">
    <property type="entry name" value="Plug_dom_sf"/>
</dbReference>
<comment type="similarity">
    <text evidence="7">Belongs to the TonB-dependent receptor family.</text>
</comment>
<feature type="domain" description="Secretin/TonB short N-terminal" evidence="8">
    <location>
        <begin position="79"/>
        <end position="127"/>
    </location>
</feature>
<keyword evidence="5 7" id="KW-0472">Membrane</keyword>
<dbReference type="InterPro" id="IPR008969">
    <property type="entry name" value="CarboxyPept-like_regulatory"/>
</dbReference>
<dbReference type="Gene3D" id="2.40.170.20">
    <property type="entry name" value="TonB-dependent receptor, beta-barrel domain"/>
    <property type="match status" value="1"/>
</dbReference>
<dbReference type="InterPro" id="IPR039426">
    <property type="entry name" value="TonB-dep_rcpt-like"/>
</dbReference>
<proteinExistence type="inferred from homology"/>
<evidence type="ECO:0000256" key="4">
    <source>
        <dbReference type="ARBA" id="ARBA00022692"/>
    </source>
</evidence>
<dbReference type="GO" id="GO:0009279">
    <property type="term" value="C:cell outer membrane"/>
    <property type="evidence" value="ECO:0007669"/>
    <property type="project" value="UniProtKB-SubCell"/>
</dbReference>
<evidence type="ECO:0000256" key="7">
    <source>
        <dbReference type="PROSITE-ProRule" id="PRU01360"/>
    </source>
</evidence>
<dbReference type="InterPro" id="IPR023996">
    <property type="entry name" value="TonB-dep_OMP_SusC/RagA"/>
</dbReference>
<feature type="domain" description="TonB-dependent receptor plug" evidence="9">
    <location>
        <begin position="250"/>
        <end position="360"/>
    </location>
</feature>
<accession>A0A4Q7MUV7</accession>
<evidence type="ECO:0000256" key="1">
    <source>
        <dbReference type="ARBA" id="ARBA00004571"/>
    </source>
</evidence>
<dbReference type="PROSITE" id="PS52016">
    <property type="entry name" value="TONB_DEPENDENT_REC_3"/>
    <property type="match status" value="1"/>
</dbReference>
<evidence type="ECO:0000313" key="10">
    <source>
        <dbReference type="EMBL" id="RZS70850.1"/>
    </source>
</evidence>
<reference evidence="10 11" key="1">
    <citation type="submission" date="2019-02" db="EMBL/GenBank/DDBJ databases">
        <title>Genomic Encyclopedia of Type Strains, Phase IV (KMG-IV): sequencing the most valuable type-strain genomes for metagenomic binning, comparative biology and taxonomic classification.</title>
        <authorList>
            <person name="Goeker M."/>
        </authorList>
    </citation>
    <scope>NUCLEOTIDE SEQUENCE [LARGE SCALE GENOMIC DNA]</scope>
    <source>
        <strain evidence="10 11">DSM 18116</strain>
    </source>
</reference>
<comment type="caution">
    <text evidence="10">The sequence shown here is derived from an EMBL/GenBank/DDBJ whole genome shotgun (WGS) entry which is preliminary data.</text>
</comment>
<sequence length="1213" mass="134670">MKFCSSLACPQNASFPPASRLKRGITKTLLVMKLTVFLLTAAFLNVAAKGLSQQVTFTGKNVSLEEVIAVVKKQTGYFFLYKEDALANAKPVTVKANNMPLTEFLDIVFRNQQLKYSINSKTINIYPSPIDGAHLLPPSEKPAGELVLYPPPVKIQITDSAGLPLSGATVVVQSNKSSGMTDAKGFVNLTLQAGDVLLVSFVGFETRRITVNSEAINRGTLSIVMQRDVADLHEIVVEVNTGYQRIRPEHSTGAISRISTKEFESRVSTNFLDGLVNRLPGLMINNDVNFVSDGGSSSRPLFNIRGISTMSANQNPLIVVDGYPTELTLNMIDPNEIKSVTILKDAAAATVYGVRASNGVIVIERKQAAQGKPRFAFRATGAITPEENYGRYRWADDASSIVTNYQKTTLATSVNANSWAQMSAPNTGSVRRSKAFYILAQQAAKIITPEQAAGSFAEMENYDNTDDYKRLFLRPAFTQTYNFNVSGGSANALYYITANYTGNKLSQIRNANDRLLLSARSTLKFSRKLSLELTTDYQEDNVNASPVPGISEIAPFEHFQDVNGNPSFIWGRSISPYLNNVMLSQGLADNLYYPLVDVNEISNKNHTVNNKFIANFNYAIGGGFDLMFGGIYETSRSDARYFATELSSVARDYVNSYVTRDVDGTLKYNVPKGGFLREQSATTSSYTARAQLNYNKKFGQHTFNGIAGAELRNLINKSNLGSYFGYNDETLQHQPVDLYSINTGAIRGIFQLGSPWERQYSSLYNQQYTEDRFISGYSNLVYSFRNIYSLSGSIRIDQSNLFGTNPKYKYKPLWSLGAIWNIDREDFMKDVDWVKMLRLRTAYGFNGNVAKMSLPQVIAEAAMNPYTSPSSPSLKLYSYANSSLRWEQTNSFNVGVDYEFSNKIRGSIDYYRKKSIDLLADAQIDPTIGTSPSLINRATIKNNGIEFGLNADWIHTKNFNWNTGIVVARNTSMVLDVYQKTNFGPQTLNSVGYVKGYPVGAMFAYRYAGLDTAGYSLIRSNSGKLYHTNDSRPQSPATIAMNSDTAGVSYYMGPSIPTINAGLSNRIDIGNMYIFCMINYYGGFKVRVPRPNPSALRPLEGAGDYWKVKGDENRTDVMGLAAYSSFNSNNAYNYADKYVVNGDYITLADLTVSYSFDNLRFVKKAGFTHFEVKAQASNIFTVGLNDYNYSMATRSYEKPFLTPTYTLAIFTNF</sequence>
<keyword evidence="6 7" id="KW-0998">Cell outer membrane</keyword>
<evidence type="ECO:0000256" key="3">
    <source>
        <dbReference type="ARBA" id="ARBA00022452"/>
    </source>
</evidence>
<keyword evidence="2 7" id="KW-0813">Transport</keyword>
<gene>
    <name evidence="10" type="ORF">EV199_2746</name>
</gene>
<dbReference type="InterPro" id="IPR036942">
    <property type="entry name" value="Beta-barrel_TonB_sf"/>
</dbReference>
<dbReference type="InterPro" id="IPR011662">
    <property type="entry name" value="Secretin/TonB_short_N"/>
</dbReference>
<keyword evidence="11" id="KW-1185">Reference proteome</keyword>
<dbReference type="AlphaFoldDB" id="A0A4Q7MUV7"/>
<dbReference type="Pfam" id="PF07660">
    <property type="entry name" value="STN"/>
    <property type="match status" value="1"/>
</dbReference>
<dbReference type="SUPFAM" id="SSF49464">
    <property type="entry name" value="Carboxypeptidase regulatory domain-like"/>
    <property type="match status" value="1"/>
</dbReference>
<evidence type="ECO:0000259" key="8">
    <source>
        <dbReference type="Pfam" id="PF07660"/>
    </source>
</evidence>
<evidence type="ECO:0000313" key="11">
    <source>
        <dbReference type="Proteomes" id="UP000293874"/>
    </source>
</evidence>
<dbReference type="Proteomes" id="UP000293874">
    <property type="component" value="Unassembled WGS sequence"/>
</dbReference>